<keyword evidence="1" id="KW-0175">Coiled coil</keyword>
<gene>
    <name evidence="4" type="ORF">LEP1GSC202_0530</name>
</gene>
<feature type="coiled-coil region" evidence="1">
    <location>
        <begin position="536"/>
        <end position="609"/>
    </location>
</feature>
<dbReference type="Proteomes" id="UP000013996">
    <property type="component" value="Unassembled WGS sequence"/>
</dbReference>
<feature type="transmembrane region" description="Helical" evidence="2">
    <location>
        <begin position="317"/>
        <end position="338"/>
    </location>
</feature>
<sequence>MKLKIENFGIFSSKEFPIQKITVFTGPNESGKTTILDAFVSALVKVTGTKKYGKLLNERYQENRNSDLGIEKQTLTPNLFLNSLVIREGNMEVGSDSELTSVIEQSIFDSGFNPGHLKEQAEIQVTKTGNRKVVKDWNLALSELDAAKRKFDESERKLNQISNQFAELPSLELERQNKKTEIQNLLSEKNVFQKQFDELKEKELHADADRVYHQILQWEMLSHERKSESKFLQNDSEKQIKLLEESIRANNQKIEATKERIGELEVGKTSAKSNRSSLETKFQKLESYFPFFESWKENLRKFQDDFPVVPKVIWNPLYRSLAIVSIFLCLVTLISILFSDLGNWLFILLGLFFGLSLFFGLKMKETKLEKDESKWNEMIRRIASEMEIKTLGEWKPDSLLLDSLFTSFQRYERDYTKQKLELQNVIDLISKIETEIQIQENHLKKEKDILEEKEKERSSLLQKLGVSSLHELSEFLVQIRLKADKIKTIEDSLGIEIKKWETDGIESLKLKLKDKMSDWEKLGIGKQFQPEDRTTKQRLENRIRELTELIRSLEVKIVELEKKLDTGKAILESQMVPAQKEWEYNKKNLESKEKKKIELEKNFQAFEVLVGIFSEMQAESTDKMSSLVRSLQNRMDAIKGTIPTKQIQWNGFSEEIQVTTDPKLGQFSFGQLSTGTREQISFVLRLEYAFRIGNQFNVPFLLLDEPFRHMDNVRRNAALEYTLQCIANADENWKLVFFSFDEDLVTNIQRLAEKYNLPCQIHTLSKQVS</sequence>
<accession>A0A5E8HG21</accession>
<dbReference type="InterPro" id="IPR027417">
    <property type="entry name" value="P-loop_NTPase"/>
</dbReference>
<dbReference type="GO" id="GO:0016887">
    <property type="term" value="F:ATP hydrolysis activity"/>
    <property type="evidence" value="ECO:0007669"/>
    <property type="project" value="InterPro"/>
</dbReference>
<keyword evidence="2" id="KW-0472">Membrane</keyword>
<dbReference type="InterPro" id="IPR038729">
    <property type="entry name" value="Rad50/SbcC_AAA"/>
</dbReference>
<evidence type="ECO:0000259" key="3">
    <source>
        <dbReference type="Pfam" id="PF13476"/>
    </source>
</evidence>
<evidence type="ECO:0000313" key="4">
    <source>
        <dbReference type="EMBL" id="EOQ90214.1"/>
    </source>
</evidence>
<dbReference type="PANTHER" id="PTHR41259">
    <property type="entry name" value="DOUBLE-STRAND BREAK REPAIR RAD50 ATPASE, PUTATIVE-RELATED"/>
    <property type="match status" value="1"/>
</dbReference>
<reference evidence="4 5" key="1">
    <citation type="submission" date="2013-04" db="EMBL/GenBank/DDBJ databases">
        <authorList>
            <person name="Harkins D.M."/>
            <person name="Durkin A.S."/>
            <person name="Brinkac L.M."/>
            <person name="Haft D.H."/>
            <person name="Selengut J.D."/>
            <person name="Sanka R."/>
            <person name="DePew J."/>
            <person name="Purushe J."/>
            <person name="Hartskeerl R.A."/>
            <person name="Ahmed A."/>
            <person name="van der Linden H."/>
            <person name="Goris M.G.A."/>
            <person name="Vinetz J.M."/>
            <person name="Sutton G.G."/>
            <person name="Nierman W.C."/>
            <person name="Fouts D.E."/>
        </authorList>
    </citation>
    <scope>NUCLEOTIDE SEQUENCE [LARGE SCALE GENOMIC DNA]</scope>
    <source>
        <strain evidence="4 5">Sao Paulo</strain>
    </source>
</reference>
<feature type="transmembrane region" description="Helical" evidence="2">
    <location>
        <begin position="344"/>
        <end position="361"/>
    </location>
</feature>
<protein>
    <submittedName>
        <fullName evidence="4">AAA domain protein</fullName>
    </submittedName>
</protein>
<dbReference type="GO" id="GO:0006302">
    <property type="term" value="P:double-strand break repair"/>
    <property type="evidence" value="ECO:0007669"/>
    <property type="project" value="InterPro"/>
</dbReference>
<dbReference type="AlphaFoldDB" id="A0A5E8HG21"/>
<dbReference type="RefSeq" id="WP_015676238.1">
    <property type="nucleotide sequence ID" value="NZ_AOGX02000013.1"/>
</dbReference>
<dbReference type="PANTHER" id="PTHR41259:SF1">
    <property type="entry name" value="DOUBLE-STRAND BREAK REPAIR RAD50 ATPASE, PUTATIVE-RELATED"/>
    <property type="match status" value="1"/>
</dbReference>
<feature type="coiled-coil region" evidence="1">
    <location>
        <begin position="436"/>
        <end position="463"/>
    </location>
</feature>
<dbReference type="Pfam" id="PF13476">
    <property type="entry name" value="AAA_23"/>
    <property type="match status" value="1"/>
</dbReference>
<evidence type="ECO:0000256" key="2">
    <source>
        <dbReference type="SAM" id="Phobius"/>
    </source>
</evidence>
<dbReference type="EMBL" id="AOGX02000013">
    <property type="protein sequence ID" value="EOQ90214.1"/>
    <property type="molecule type" value="Genomic_DNA"/>
</dbReference>
<dbReference type="STRING" id="1249483.LEP1GSC202_0530"/>
<feature type="domain" description="Rad50/SbcC-type AAA" evidence="3">
    <location>
        <begin position="2"/>
        <end position="286"/>
    </location>
</feature>
<organism evidence="4 5">
    <name type="scientific">Leptospira yanagawae serovar Saopaulo str. Sao Paulo = ATCC 700523</name>
    <dbReference type="NCBI Taxonomy" id="1249483"/>
    <lineage>
        <taxon>Bacteria</taxon>
        <taxon>Pseudomonadati</taxon>
        <taxon>Spirochaetota</taxon>
        <taxon>Spirochaetia</taxon>
        <taxon>Leptospirales</taxon>
        <taxon>Leptospiraceae</taxon>
        <taxon>Leptospira</taxon>
    </lineage>
</organism>
<keyword evidence="2" id="KW-1133">Transmembrane helix</keyword>
<evidence type="ECO:0000256" key="1">
    <source>
        <dbReference type="SAM" id="Coils"/>
    </source>
</evidence>
<evidence type="ECO:0000313" key="5">
    <source>
        <dbReference type="Proteomes" id="UP000013996"/>
    </source>
</evidence>
<keyword evidence="2" id="KW-0812">Transmembrane</keyword>
<proteinExistence type="predicted"/>
<name>A0A5E8HG21_9LEPT</name>
<feature type="coiled-coil region" evidence="1">
    <location>
        <begin position="144"/>
        <end position="202"/>
    </location>
</feature>
<comment type="caution">
    <text evidence="4">The sequence shown here is derived from an EMBL/GenBank/DDBJ whole genome shotgun (WGS) entry which is preliminary data.</text>
</comment>
<dbReference type="Gene3D" id="3.40.50.300">
    <property type="entry name" value="P-loop containing nucleotide triphosphate hydrolases"/>
    <property type="match status" value="2"/>
</dbReference>
<dbReference type="OrthoDB" id="312458at2"/>
<dbReference type="SUPFAM" id="SSF52540">
    <property type="entry name" value="P-loop containing nucleoside triphosphate hydrolases"/>
    <property type="match status" value="1"/>
</dbReference>